<protein>
    <submittedName>
        <fullName evidence="1">Uncharacterized protein</fullName>
    </submittedName>
</protein>
<dbReference type="Proteomes" id="UP000053144">
    <property type="component" value="Chromosome 1"/>
</dbReference>
<evidence type="ECO:0000313" key="2">
    <source>
        <dbReference type="Proteomes" id="UP000053144"/>
    </source>
</evidence>
<dbReference type="EMBL" id="CM003371">
    <property type="protein sequence ID" value="KOM31443.1"/>
    <property type="molecule type" value="Genomic_DNA"/>
</dbReference>
<evidence type="ECO:0000313" key="1">
    <source>
        <dbReference type="EMBL" id="KOM31443.1"/>
    </source>
</evidence>
<name>A0A0L9TLK1_PHAAN</name>
<dbReference type="AlphaFoldDB" id="A0A0L9TLK1"/>
<gene>
    <name evidence="1" type="ORF">LR48_Vigan01g099800</name>
</gene>
<proteinExistence type="predicted"/>
<reference evidence="2" key="1">
    <citation type="journal article" date="2015" name="Proc. Natl. Acad. Sci. U.S.A.">
        <title>Genome sequencing of adzuki bean (Vigna angularis) provides insight into high starch and low fat accumulation and domestication.</title>
        <authorList>
            <person name="Yang K."/>
            <person name="Tian Z."/>
            <person name="Chen C."/>
            <person name="Luo L."/>
            <person name="Zhao B."/>
            <person name="Wang Z."/>
            <person name="Yu L."/>
            <person name="Li Y."/>
            <person name="Sun Y."/>
            <person name="Li W."/>
            <person name="Chen Y."/>
            <person name="Li Y."/>
            <person name="Zhang Y."/>
            <person name="Ai D."/>
            <person name="Zhao J."/>
            <person name="Shang C."/>
            <person name="Ma Y."/>
            <person name="Wu B."/>
            <person name="Wang M."/>
            <person name="Gao L."/>
            <person name="Sun D."/>
            <person name="Zhang P."/>
            <person name="Guo F."/>
            <person name="Wang W."/>
            <person name="Li Y."/>
            <person name="Wang J."/>
            <person name="Varshney R.K."/>
            <person name="Wang J."/>
            <person name="Ling H.Q."/>
            <person name="Wan P."/>
        </authorList>
    </citation>
    <scope>NUCLEOTIDE SEQUENCE</scope>
    <source>
        <strain evidence="2">cv. Jingnong 6</strain>
    </source>
</reference>
<dbReference type="Gramene" id="KOM31443">
    <property type="protein sequence ID" value="KOM31443"/>
    <property type="gene ID" value="LR48_Vigan01g099800"/>
</dbReference>
<sequence length="142" mass="16296">MADRRNRELEMNALLEHMMQRKKQNEQGTLGFGVEEGKCRINPRFKCLFSKGYRSGGVGGLIEEVVQLNGGNECLIGRKVLNLYRGSSNREKARVARGLTQAYEDVADWWNGVRWLNENLTWKMKDNGGEWKVAGIPWILRP</sequence>
<accession>A0A0L9TLK1</accession>
<organism evidence="1 2">
    <name type="scientific">Phaseolus angularis</name>
    <name type="common">Azuki bean</name>
    <name type="synonym">Vigna angularis</name>
    <dbReference type="NCBI Taxonomy" id="3914"/>
    <lineage>
        <taxon>Eukaryota</taxon>
        <taxon>Viridiplantae</taxon>
        <taxon>Streptophyta</taxon>
        <taxon>Embryophyta</taxon>
        <taxon>Tracheophyta</taxon>
        <taxon>Spermatophyta</taxon>
        <taxon>Magnoliopsida</taxon>
        <taxon>eudicotyledons</taxon>
        <taxon>Gunneridae</taxon>
        <taxon>Pentapetalae</taxon>
        <taxon>rosids</taxon>
        <taxon>fabids</taxon>
        <taxon>Fabales</taxon>
        <taxon>Fabaceae</taxon>
        <taxon>Papilionoideae</taxon>
        <taxon>50 kb inversion clade</taxon>
        <taxon>NPAAA clade</taxon>
        <taxon>indigoferoid/millettioid clade</taxon>
        <taxon>Phaseoleae</taxon>
        <taxon>Vigna</taxon>
    </lineage>
</organism>